<feature type="repeat" description="WD" evidence="3">
    <location>
        <begin position="244"/>
        <end position="285"/>
    </location>
</feature>
<dbReference type="InterPro" id="IPR015943">
    <property type="entry name" value="WD40/YVTN_repeat-like_dom_sf"/>
</dbReference>
<keyword evidence="2" id="KW-0677">Repeat</keyword>
<dbReference type="EMBL" id="ML978988">
    <property type="protein sequence ID" value="KAF1924973.1"/>
    <property type="molecule type" value="Genomic_DNA"/>
</dbReference>
<dbReference type="InterPro" id="IPR019775">
    <property type="entry name" value="WD40_repeat_CS"/>
</dbReference>
<keyword evidence="6" id="KW-1185">Reference proteome</keyword>
<dbReference type="SUPFAM" id="SSF50978">
    <property type="entry name" value="WD40 repeat-like"/>
    <property type="match status" value="1"/>
</dbReference>
<dbReference type="GeneID" id="54354432"/>
<feature type="compositionally biased region" description="Polar residues" evidence="4">
    <location>
        <begin position="129"/>
        <end position="138"/>
    </location>
</feature>
<dbReference type="RefSeq" id="XP_033445225.1">
    <property type="nucleotide sequence ID" value="XM_033596765.1"/>
</dbReference>
<sequence length="329" mass="35250">MHRRRWVCVEHGKQWFYSKEDFAHHLVHSHANATSSQQVNVLSEISERQVEDSEVFPCPFCQAQKRLKQLEAHVAEHLESIALFVLPSDGDNQEGECDGNSEGVGAANNSSQSISSFSFTDSDRRAATSGGQNTGRLRETSSNSIVYSVIFSPDLARLASASTDKIIKLWDASSGTLLQSLEGHFGSVFAIAFSPNGKTLAASTDSTIRVWDVGSSALLQLLQGHSNYVKSVAFSPDGALLQSLEGHSGSVSAVAFSPNGKTLASASTDCLVKVWEVASGVLLQSLDSHSGSVNAIAFLPDGKTLMSASTARTVQTWDTKSGVCLRRID</sequence>
<dbReference type="PROSITE" id="PS50082">
    <property type="entry name" value="WD_REPEATS_2"/>
    <property type="match status" value="4"/>
</dbReference>
<dbReference type="AlphaFoldDB" id="A0A6A5RBT3"/>
<dbReference type="InterPro" id="IPR020472">
    <property type="entry name" value="WD40_PAC1"/>
</dbReference>
<dbReference type="PANTHER" id="PTHR19879:SF9">
    <property type="entry name" value="TRANSCRIPTION INITIATION FACTOR TFIID SUBUNIT 5"/>
    <property type="match status" value="1"/>
</dbReference>
<dbReference type="SMART" id="SM00320">
    <property type="entry name" value="WD40"/>
    <property type="match status" value="4"/>
</dbReference>
<evidence type="ECO:0000256" key="4">
    <source>
        <dbReference type="SAM" id="MobiDB-lite"/>
    </source>
</evidence>
<feature type="non-terminal residue" evidence="5">
    <location>
        <position position="329"/>
    </location>
</feature>
<dbReference type="Proteomes" id="UP000800082">
    <property type="component" value="Unassembled WGS sequence"/>
</dbReference>
<dbReference type="InterPro" id="IPR001680">
    <property type="entry name" value="WD40_rpt"/>
</dbReference>
<evidence type="ECO:0000256" key="2">
    <source>
        <dbReference type="ARBA" id="ARBA00022737"/>
    </source>
</evidence>
<evidence type="ECO:0000256" key="3">
    <source>
        <dbReference type="PROSITE-ProRule" id="PRU00221"/>
    </source>
</evidence>
<dbReference type="Gene3D" id="2.130.10.10">
    <property type="entry name" value="YVTN repeat-like/Quinoprotein amine dehydrogenase"/>
    <property type="match status" value="2"/>
</dbReference>
<dbReference type="Pfam" id="PF00400">
    <property type="entry name" value="WD40"/>
    <property type="match status" value="4"/>
</dbReference>
<dbReference type="InterPro" id="IPR036322">
    <property type="entry name" value="WD40_repeat_dom_sf"/>
</dbReference>
<reference evidence="5" key="1">
    <citation type="journal article" date="2020" name="Stud. Mycol.">
        <title>101 Dothideomycetes genomes: a test case for predicting lifestyles and emergence of pathogens.</title>
        <authorList>
            <person name="Haridas S."/>
            <person name="Albert R."/>
            <person name="Binder M."/>
            <person name="Bloem J."/>
            <person name="Labutti K."/>
            <person name="Salamov A."/>
            <person name="Andreopoulos B."/>
            <person name="Baker S."/>
            <person name="Barry K."/>
            <person name="Bills G."/>
            <person name="Bluhm B."/>
            <person name="Cannon C."/>
            <person name="Castanera R."/>
            <person name="Culley D."/>
            <person name="Daum C."/>
            <person name="Ezra D."/>
            <person name="Gonzalez J."/>
            <person name="Henrissat B."/>
            <person name="Kuo A."/>
            <person name="Liang C."/>
            <person name="Lipzen A."/>
            <person name="Lutzoni F."/>
            <person name="Magnuson J."/>
            <person name="Mondo S."/>
            <person name="Nolan M."/>
            <person name="Ohm R."/>
            <person name="Pangilinan J."/>
            <person name="Park H.-J."/>
            <person name="Ramirez L."/>
            <person name="Alfaro M."/>
            <person name="Sun H."/>
            <person name="Tritt A."/>
            <person name="Yoshinaga Y."/>
            <person name="Zwiers L.-H."/>
            <person name="Turgeon B."/>
            <person name="Goodwin S."/>
            <person name="Spatafora J."/>
            <person name="Crous P."/>
            <person name="Grigoriev I."/>
        </authorList>
    </citation>
    <scope>NUCLEOTIDE SEQUENCE</scope>
    <source>
        <strain evidence="5">CBS 183.55</strain>
    </source>
</reference>
<dbReference type="PROSITE" id="PS00678">
    <property type="entry name" value="WD_REPEATS_1"/>
    <property type="match status" value="3"/>
</dbReference>
<dbReference type="PRINTS" id="PR00320">
    <property type="entry name" value="GPROTEINBRPT"/>
</dbReference>
<feature type="repeat" description="WD" evidence="3">
    <location>
        <begin position="286"/>
        <end position="327"/>
    </location>
</feature>
<evidence type="ECO:0000256" key="1">
    <source>
        <dbReference type="ARBA" id="ARBA00022574"/>
    </source>
</evidence>
<name>A0A6A5RBT3_9PLEO</name>
<dbReference type="OrthoDB" id="538223at2759"/>
<feature type="repeat" description="WD" evidence="3">
    <location>
        <begin position="181"/>
        <end position="221"/>
    </location>
</feature>
<dbReference type="CDD" id="cd00200">
    <property type="entry name" value="WD40"/>
    <property type="match status" value="1"/>
</dbReference>
<proteinExistence type="predicted"/>
<evidence type="ECO:0000313" key="5">
    <source>
        <dbReference type="EMBL" id="KAF1924973.1"/>
    </source>
</evidence>
<keyword evidence="1 3" id="KW-0853">WD repeat</keyword>
<dbReference type="PROSITE" id="PS50294">
    <property type="entry name" value="WD_REPEATS_REGION"/>
    <property type="match status" value="4"/>
</dbReference>
<organism evidence="5 6">
    <name type="scientific">Didymella exigua CBS 183.55</name>
    <dbReference type="NCBI Taxonomy" id="1150837"/>
    <lineage>
        <taxon>Eukaryota</taxon>
        <taxon>Fungi</taxon>
        <taxon>Dikarya</taxon>
        <taxon>Ascomycota</taxon>
        <taxon>Pezizomycotina</taxon>
        <taxon>Dothideomycetes</taxon>
        <taxon>Pleosporomycetidae</taxon>
        <taxon>Pleosporales</taxon>
        <taxon>Pleosporineae</taxon>
        <taxon>Didymellaceae</taxon>
        <taxon>Didymella</taxon>
    </lineage>
</organism>
<accession>A0A6A5RBT3</accession>
<protein>
    <submittedName>
        <fullName evidence="5">WD40 repeat-like protein</fullName>
    </submittedName>
</protein>
<feature type="repeat" description="WD" evidence="3">
    <location>
        <begin position="139"/>
        <end position="180"/>
    </location>
</feature>
<feature type="region of interest" description="Disordered" evidence="4">
    <location>
        <begin position="92"/>
        <end position="138"/>
    </location>
</feature>
<feature type="compositionally biased region" description="Low complexity" evidence="4">
    <location>
        <begin position="110"/>
        <end position="120"/>
    </location>
</feature>
<dbReference type="PANTHER" id="PTHR19879">
    <property type="entry name" value="TRANSCRIPTION INITIATION FACTOR TFIID"/>
    <property type="match status" value="1"/>
</dbReference>
<evidence type="ECO:0000313" key="6">
    <source>
        <dbReference type="Proteomes" id="UP000800082"/>
    </source>
</evidence>
<gene>
    <name evidence="5" type="ORF">M421DRAFT_71142</name>
</gene>